<evidence type="ECO:0000256" key="1">
    <source>
        <dbReference type="SAM" id="Coils"/>
    </source>
</evidence>
<evidence type="ECO:0000256" key="2">
    <source>
        <dbReference type="SAM" id="MobiDB-lite"/>
    </source>
</evidence>
<feature type="region of interest" description="Disordered" evidence="2">
    <location>
        <begin position="588"/>
        <end position="615"/>
    </location>
</feature>
<keyword evidence="4" id="KW-1185">Reference proteome</keyword>
<gene>
    <name evidence="3" type="ORF">ACHAW5_004148</name>
</gene>
<dbReference type="EMBL" id="JALLAZ020001742">
    <property type="protein sequence ID" value="KAL3765831.1"/>
    <property type="molecule type" value="Genomic_DNA"/>
</dbReference>
<feature type="region of interest" description="Disordered" evidence="2">
    <location>
        <begin position="1"/>
        <end position="181"/>
    </location>
</feature>
<sequence length="819" mass="86925">MSSGIDGGISGGGASDQGFGRGGANRKNTKKFGKNLNKLTKAPAAPPVPVISAGGGGSSGSFRGSSSNRNGLLLLSTKSKSSSGVGGGSGGLLASSGTPKTAHDSLLLSAGAGQEGGDPGKRHAAHAWGIGEKKQKETIPLIESRGEDRSPVAGGIEKSEPVVDRSDISVQQQRPLADRSGVCDVAEKVEAMDLNAPDSSKKVDVETGARNGEKVADEPSSDVSQPTETIFQPKVKADIESKKTDDDLPNGEKVKDYQVEYMSKLAKERAEKLRLEEEARMAAQKERAAMRLRELEEKRLEERKKNLKIINQERRELSGPSNQVILEPLGKLKKDAPDSSSPGPMLNAQLAEKKNARTLYDPDRPFSSLVGGKTIASVSSNARKDVRPLEITKKTLVDESSLSPLHVEQDSKKNDPPPPAVHMVELSNLDEIDRGGRGEGQGGPRMLFDPSSGSMVAVKSREDPKSTKKPKQKVPHKAPVKSSEEIGKVISRRVSDGAGVESSSRGKQGKGNSRKDEPLPVLQKVKKSLDKTQPNRRKRLPRTCGVLYKLDKSGNYLNADGCNPDNGYGAHLVPGGRVKNPGAHAKYLKQREEKKAESQPSASTNATEGFSFRNDPGFIRHQTDFESQQQKILEDAWATLIENDEPMEESDDVEEFEDGVPASKSGDDEYAAALAISPSIIGLNFDTIDNMDSVMLPPSIKSSANRSQEDPIDLVKFALGTTGSTSVVKSANPFVSPLTSLWGASSPGATNTTYGDLGALTGWTPIPFGETDTNAAAGSSGLNGSGSQASKLHLWGSSALDDGGLGAFGKNLDTRNGAD</sequence>
<feature type="compositionally biased region" description="Basic and acidic residues" evidence="2">
    <location>
        <begin position="199"/>
        <end position="217"/>
    </location>
</feature>
<feature type="compositionally biased region" description="Polar residues" evidence="2">
    <location>
        <begin position="221"/>
        <end position="230"/>
    </location>
</feature>
<feature type="compositionally biased region" description="Low complexity" evidence="2">
    <location>
        <begin position="60"/>
        <end position="83"/>
    </location>
</feature>
<feature type="region of interest" description="Disordered" evidence="2">
    <location>
        <begin position="359"/>
        <end position="542"/>
    </location>
</feature>
<keyword evidence="1" id="KW-0175">Coiled coil</keyword>
<evidence type="ECO:0000313" key="4">
    <source>
        <dbReference type="Proteomes" id="UP001530315"/>
    </source>
</evidence>
<feature type="compositionally biased region" description="Basic residues" evidence="2">
    <location>
        <begin position="467"/>
        <end position="479"/>
    </location>
</feature>
<feature type="coiled-coil region" evidence="1">
    <location>
        <begin position="258"/>
        <end position="313"/>
    </location>
</feature>
<dbReference type="Proteomes" id="UP001530315">
    <property type="component" value="Unassembled WGS sequence"/>
</dbReference>
<feature type="compositionally biased region" description="Basic and acidic residues" evidence="2">
    <location>
        <begin position="382"/>
        <end position="397"/>
    </location>
</feature>
<feature type="region of interest" description="Disordered" evidence="2">
    <location>
        <begin position="799"/>
        <end position="819"/>
    </location>
</feature>
<feature type="region of interest" description="Disordered" evidence="2">
    <location>
        <begin position="194"/>
        <end position="251"/>
    </location>
</feature>
<organism evidence="3 4">
    <name type="scientific">Stephanodiscus triporus</name>
    <dbReference type="NCBI Taxonomy" id="2934178"/>
    <lineage>
        <taxon>Eukaryota</taxon>
        <taxon>Sar</taxon>
        <taxon>Stramenopiles</taxon>
        <taxon>Ochrophyta</taxon>
        <taxon>Bacillariophyta</taxon>
        <taxon>Coscinodiscophyceae</taxon>
        <taxon>Thalassiosirophycidae</taxon>
        <taxon>Stephanodiscales</taxon>
        <taxon>Stephanodiscaceae</taxon>
        <taxon>Stephanodiscus</taxon>
    </lineage>
</organism>
<reference evidence="3 4" key="1">
    <citation type="submission" date="2024-10" db="EMBL/GenBank/DDBJ databases">
        <title>Updated reference genomes for cyclostephanoid diatoms.</title>
        <authorList>
            <person name="Roberts W.R."/>
            <person name="Alverson A.J."/>
        </authorList>
    </citation>
    <scope>NUCLEOTIDE SEQUENCE [LARGE SCALE GENOMIC DNA]</scope>
    <source>
        <strain evidence="3 4">AJA276-08</strain>
    </source>
</reference>
<feature type="compositionally biased region" description="Basic and acidic residues" evidence="2">
    <location>
        <begin position="235"/>
        <end position="251"/>
    </location>
</feature>
<feature type="compositionally biased region" description="Gly residues" evidence="2">
    <location>
        <begin position="1"/>
        <end position="23"/>
    </location>
</feature>
<evidence type="ECO:0008006" key="5">
    <source>
        <dbReference type="Google" id="ProtNLM"/>
    </source>
</evidence>
<protein>
    <recommendedName>
        <fullName evidence="5">INO80 complex subunit B-like conserved region domain-containing protein</fullName>
    </recommendedName>
</protein>
<feature type="compositionally biased region" description="Basic and acidic residues" evidence="2">
    <location>
        <begin position="157"/>
        <end position="167"/>
    </location>
</feature>
<dbReference type="AlphaFoldDB" id="A0ABD3MV74"/>
<comment type="caution">
    <text evidence="3">The sequence shown here is derived from an EMBL/GenBank/DDBJ whole genome shotgun (WGS) entry which is preliminary data.</text>
</comment>
<proteinExistence type="predicted"/>
<accession>A0ABD3MV74</accession>
<name>A0ABD3MV74_9STRA</name>
<evidence type="ECO:0000313" key="3">
    <source>
        <dbReference type="EMBL" id="KAL3765831.1"/>
    </source>
</evidence>
<feature type="compositionally biased region" description="Polar residues" evidence="2">
    <location>
        <begin position="598"/>
        <end position="608"/>
    </location>
</feature>